<evidence type="ECO:0000313" key="1">
    <source>
        <dbReference type="EMBL" id="KAJ1188930.1"/>
    </source>
</evidence>
<sequence length="213" mass="23385">MTYLPMGGREFLEMLLSPSGTSTAGSGYTLKMPSEMKWERQTEEEAEKNSSRCQRILCVAVVDTSTLVAAERYCGHTPEFDLHLDIMSDLDPPKGSKMTAESCGLSCKPVLFPLGERLEYAAGQHDLYADGPRFFQTPLMPLEKMCSQSLGIVVCLPLPKRKELTVLGAELQLEAQLGLGCCNWMALKQANQLEAPQPWKVSCMTGTGIMALS</sequence>
<dbReference type="Proteomes" id="UP001066276">
    <property type="component" value="Chromosome 3_1"/>
</dbReference>
<dbReference type="AlphaFoldDB" id="A0AAV7UIQ5"/>
<protein>
    <submittedName>
        <fullName evidence="1">Uncharacterized protein</fullName>
    </submittedName>
</protein>
<reference evidence="1" key="1">
    <citation type="journal article" date="2022" name="bioRxiv">
        <title>Sequencing and chromosome-scale assembly of the giantPleurodeles waltlgenome.</title>
        <authorList>
            <person name="Brown T."/>
            <person name="Elewa A."/>
            <person name="Iarovenko S."/>
            <person name="Subramanian E."/>
            <person name="Araus A.J."/>
            <person name="Petzold A."/>
            <person name="Susuki M."/>
            <person name="Suzuki K.-i.T."/>
            <person name="Hayashi T."/>
            <person name="Toyoda A."/>
            <person name="Oliveira C."/>
            <person name="Osipova E."/>
            <person name="Leigh N.D."/>
            <person name="Simon A."/>
            <person name="Yun M.H."/>
        </authorList>
    </citation>
    <scope>NUCLEOTIDE SEQUENCE</scope>
    <source>
        <strain evidence="1">20211129_DDA</strain>
        <tissue evidence="1">Liver</tissue>
    </source>
</reference>
<dbReference type="EMBL" id="JANPWB010000005">
    <property type="protein sequence ID" value="KAJ1188930.1"/>
    <property type="molecule type" value="Genomic_DNA"/>
</dbReference>
<proteinExistence type="predicted"/>
<accession>A0AAV7UIQ5</accession>
<gene>
    <name evidence="1" type="ORF">NDU88_005686</name>
</gene>
<keyword evidence="2" id="KW-1185">Reference proteome</keyword>
<comment type="caution">
    <text evidence="1">The sequence shown here is derived from an EMBL/GenBank/DDBJ whole genome shotgun (WGS) entry which is preliminary data.</text>
</comment>
<name>A0AAV7UIQ5_PLEWA</name>
<organism evidence="1 2">
    <name type="scientific">Pleurodeles waltl</name>
    <name type="common">Iberian ribbed newt</name>
    <dbReference type="NCBI Taxonomy" id="8319"/>
    <lineage>
        <taxon>Eukaryota</taxon>
        <taxon>Metazoa</taxon>
        <taxon>Chordata</taxon>
        <taxon>Craniata</taxon>
        <taxon>Vertebrata</taxon>
        <taxon>Euteleostomi</taxon>
        <taxon>Amphibia</taxon>
        <taxon>Batrachia</taxon>
        <taxon>Caudata</taxon>
        <taxon>Salamandroidea</taxon>
        <taxon>Salamandridae</taxon>
        <taxon>Pleurodelinae</taxon>
        <taxon>Pleurodeles</taxon>
    </lineage>
</organism>
<evidence type="ECO:0000313" key="2">
    <source>
        <dbReference type="Proteomes" id="UP001066276"/>
    </source>
</evidence>